<evidence type="ECO:0000259" key="12">
    <source>
        <dbReference type="Pfam" id="PF17921"/>
    </source>
</evidence>
<keyword evidence="9" id="KW-0238">DNA-binding</keyword>
<keyword evidence="10" id="KW-0233">DNA recombination</keyword>
<comment type="caution">
    <text evidence="14">The sequence shown here is derived from an EMBL/GenBank/DDBJ whole genome shotgun (WGS) entry which is preliminary data.</text>
</comment>
<feature type="domain" description="Integrase zinc-binding" evidence="12">
    <location>
        <begin position="69"/>
        <end position="123"/>
    </location>
</feature>
<dbReference type="EMBL" id="JACGWL010000013">
    <property type="protein sequence ID" value="KAK4389792.1"/>
    <property type="molecule type" value="Genomic_DNA"/>
</dbReference>
<evidence type="ECO:0000256" key="1">
    <source>
        <dbReference type="ARBA" id="ARBA00022670"/>
    </source>
</evidence>
<keyword evidence="6" id="KW-0229">DNA integration</keyword>
<dbReference type="GO" id="GO:0003677">
    <property type="term" value="F:DNA binding"/>
    <property type="evidence" value="ECO:0007669"/>
    <property type="project" value="UniProtKB-KW"/>
</dbReference>
<gene>
    <name evidence="14" type="ORF">Sango_2316200</name>
</gene>
<keyword evidence="8" id="KW-0808">Transferase</keyword>
<keyword evidence="7" id="KW-0695">RNA-directed DNA polymerase</keyword>
<keyword evidence="2" id="KW-0479">Metal-binding</keyword>
<feature type="domain" description="Tf2-1-like SH3-like" evidence="13">
    <location>
        <begin position="277"/>
        <end position="325"/>
    </location>
</feature>
<dbReference type="Gene3D" id="3.30.420.10">
    <property type="entry name" value="Ribonuclease H-like superfamily/Ribonuclease H"/>
    <property type="match status" value="1"/>
</dbReference>
<dbReference type="GO" id="GO:0003887">
    <property type="term" value="F:DNA-directed DNA polymerase activity"/>
    <property type="evidence" value="ECO:0007669"/>
    <property type="project" value="UniProtKB-KW"/>
</dbReference>
<evidence type="ECO:0000256" key="11">
    <source>
        <dbReference type="SAM" id="MobiDB-lite"/>
    </source>
</evidence>
<evidence type="ECO:0000256" key="9">
    <source>
        <dbReference type="ARBA" id="ARBA00023125"/>
    </source>
</evidence>
<dbReference type="InterPro" id="IPR036397">
    <property type="entry name" value="RNaseH_sf"/>
</dbReference>
<keyword evidence="1" id="KW-0645">Protease</keyword>
<dbReference type="InterPro" id="IPR050951">
    <property type="entry name" value="Retrovirus_Pol_polyprotein"/>
</dbReference>
<dbReference type="GO" id="GO:0015074">
    <property type="term" value="P:DNA integration"/>
    <property type="evidence" value="ECO:0007669"/>
    <property type="project" value="UniProtKB-KW"/>
</dbReference>
<reference evidence="14" key="2">
    <citation type="journal article" date="2024" name="Plant">
        <title>Genomic evolution and insights into agronomic trait innovations of Sesamum species.</title>
        <authorList>
            <person name="Miao H."/>
            <person name="Wang L."/>
            <person name="Qu L."/>
            <person name="Liu H."/>
            <person name="Sun Y."/>
            <person name="Le M."/>
            <person name="Wang Q."/>
            <person name="Wei S."/>
            <person name="Zheng Y."/>
            <person name="Lin W."/>
            <person name="Duan Y."/>
            <person name="Cao H."/>
            <person name="Xiong S."/>
            <person name="Wang X."/>
            <person name="Wei L."/>
            <person name="Li C."/>
            <person name="Ma Q."/>
            <person name="Ju M."/>
            <person name="Zhao R."/>
            <person name="Li G."/>
            <person name="Mu C."/>
            <person name="Tian Q."/>
            <person name="Mei H."/>
            <person name="Zhang T."/>
            <person name="Gao T."/>
            <person name="Zhang H."/>
        </authorList>
    </citation>
    <scope>NUCLEOTIDE SEQUENCE</scope>
    <source>
        <strain evidence="14">K16</strain>
    </source>
</reference>
<dbReference type="AlphaFoldDB" id="A0AAE2BLH8"/>
<reference evidence="14" key="1">
    <citation type="submission" date="2020-06" db="EMBL/GenBank/DDBJ databases">
        <authorList>
            <person name="Li T."/>
            <person name="Hu X."/>
            <person name="Zhang T."/>
            <person name="Song X."/>
            <person name="Zhang H."/>
            <person name="Dai N."/>
            <person name="Sheng W."/>
            <person name="Hou X."/>
            <person name="Wei L."/>
        </authorList>
    </citation>
    <scope>NUCLEOTIDE SEQUENCE</scope>
    <source>
        <strain evidence="14">K16</strain>
        <tissue evidence="14">Leaf</tissue>
    </source>
</reference>
<evidence type="ECO:0000313" key="15">
    <source>
        <dbReference type="Proteomes" id="UP001289374"/>
    </source>
</evidence>
<evidence type="ECO:0000313" key="14">
    <source>
        <dbReference type="EMBL" id="KAK4389792.1"/>
    </source>
</evidence>
<keyword evidence="5" id="KW-0460">Magnesium</keyword>
<keyword evidence="15" id="KW-1185">Reference proteome</keyword>
<evidence type="ECO:0000256" key="5">
    <source>
        <dbReference type="ARBA" id="ARBA00022842"/>
    </source>
</evidence>
<dbReference type="GO" id="GO:0006508">
    <property type="term" value="P:proteolysis"/>
    <property type="evidence" value="ECO:0007669"/>
    <property type="project" value="UniProtKB-KW"/>
</dbReference>
<evidence type="ECO:0000256" key="3">
    <source>
        <dbReference type="ARBA" id="ARBA00022750"/>
    </source>
</evidence>
<evidence type="ECO:0008006" key="16">
    <source>
        <dbReference type="Google" id="ProtNLM"/>
    </source>
</evidence>
<dbReference type="SUPFAM" id="SSF53098">
    <property type="entry name" value="Ribonuclease H-like"/>
    <property type="match status" value="1"/>
</dbReference>
<proteinExistence type="predicted"/>
<dbReference type="SUPFAM" id="SSF54160">
    <property type="entry name" value="Chromo domain-like"/>
    <property type="match status" value="1"/>
</dbReference>
<dbReference type="InterPro" id="IPR041588">
    <property type="entry name" value="Integrase_H2C2"/>
</dbReference>
<keyword evidence="8" id="KW-0548">Nucleotidyltransferase</keyword>
<keyword evidence="8" id="KW-0239">DNA-directed DNA polymerase</keyword>
<dbReference type="InterPro" id="IPR012337">
    <property type="entry name" value="RNaseH-like_sf"/>
</dbReference>
<dbReference type="InterPro" id="IPR016197">
    <property type="entry name" value="Chromo-like_dom_sf"/>
</dbReference>
<dbReference type="GO" id="GO:0003964">
    <property type="term" value="F:RNA-directed DNA polymerase activity"/>
    <property type="evidence" value="ECO:0007669"/>
    <property type="project" value="UniProtKB-KW"/>
</dbReference>
<evidence type="ECO:0000256" key="4">
    <source>
        <dbReference type="ARBA" id="ARBA00022801"/>
    </source>
</evidence>
<evidence type="ECO:0000256" key="7">
    <source>
        <dbReference type="ARBA" id="ARBA00022918"/>
    </source>
</evidence>
<evidence type="ECO:0000259" key="13">
    <source>
        <dbReference type="Pfam" id="PF24626"/>
    </source>
</evidence>
<protein>
    <recommendedName>
        <fullName evidence="16">Integrase catalytic domain-containing protein</fullName>
    </recommendedName>
</protein>
<evidence type="ECO:0000256" key="10">
    <source>
        <dbReference type="ARBA" id="ARBA00023172"/>
    </source>
</evidence>
<dbReference type="Pfam" id="PF24626">
    <property type="entry name" value="SH3_Tf2-1"/>
    <property type="match status" value="1"/>
</dbReference>
<keyword evidence="4" id="KW-0378">Hydrolase</keyword>
<organism evidence="14 15">
    <name type="scientific">Sesamum angolense</name>
    <dbReference type="NCBI Taxonomy" id="2727404"/>
    <lineage>
        <taxon>Eukaryota</taxon>
        <taxon>Viridiplantae</taxon>
        <taxon>Streptophyta</taxon>
        <taxon>Embryophyta</taxon>
        <taxon>Tracheophyta</taxon>
        <taxon>Spermatophyta</taxon>
        <taxon>Magnoliopsida</taxon>
        <taxon>eudicotyledons</taxon>
        <taxon>Gunneridae</taxon>
        <taxon>Pentapetalae</taxon>
        <taxon>asterids</taxon>
        <taxon>lamiids</taxon>
        <taxon>Lamiales</taxon>
        <taxon>Pedaliaceae</taxon>
        <taxon>Sesamum</taxon>
    </lineage>
</organism>
<evidence type="ECO:0000256" key="2">
    <source>
        <dbReference type="ARBA" id="ARBA00022723"/>
    </source>
</evidence>
<dbReference type="GO" id="GO:0006310">
    <property type="term" value="P:DNA recombination"/>
    <property type="evidence" value="ECO:0007669"/>
    <property type="project" value="UniProtKB-KW"/>
</dbReference>
<evidence type="ECO:0000256" key="6">
    <source>
        <dbReference type="ARBA" id="ARBA00022908"/>
    </source>
</evidence>
<dbReference type="GO" id="GO:0046872">
    <property type="term" value="F:metal ion binding"/>
    <property type="evidence" value="ECO:0007669"/>
    <property type="project" value="UniProtKB-KW"/>
</dbReference>
<dbReference type="PANTHER" id="PTHR37984">
    <property type="entry name" value="PROTEIN CBG26694"/>
    <property type="match status" value="1"/>
</dbReference>
<name>A0AAE2BLH8_9LAMI</name>
<dbReference type="PANTHER" id="PTHR37984:SF5">
    <property type="entry name" value="PROTEIN NYNRIN-LIKE"/>
    <property type="match status" value="1"/>
</dbReference>
<keyword evidence="3" id="KW-0064">Aspartyl protease</keyword>
<evidence type="ECO:0000256" key="8">
    <source>
        <dbReference type="ARBA" id="ARBA00022932"/>
    </source>
</evidence>
<dbReference type="Pfam" id="PF17921">
    <property type="entry name" value="Integrase_H2C2"/>
    <property type="match status" value="1"/>
</dbReference>
<dbReference type="GO" id="GO:0004190">
    <property type="term" value="F:aspartic-type endopeptidase activity"/>
    <property type="evidence" value="ECO:0007669"/>
    <property type="project" value="UniProtKB-KW"/>
</dbReference>
<sequence>MPSSASLAAFNFPQAAIFVQLHRFYTNTDVGRAFVYKFRTHPKMQQFFSKRAGLLYHRNRLFIPPSSGLAAALLMEFHASPVGAHSGTKATLARLTGSFYWPGMLADVKKFVQECLVCQRNKYSPQAFYGLLQPLAVPDQIWEVIHGFHYTITVFYWKNHNMGCCRSFDQFWKEIFWLLGTTLAYGSSYHPQSDGQTEVLNSCLETYLRCFVSVEPTRWTQFLPLAEFWYNTSFHSAIGIPRLKPSMVENLPLWRVTHPATRSLSPWILLSPLAKQSCNCSRKLSPRYSGPFHILRRIGTVAYELELPPATRIHPIFHVSLLKPCYGSPCDKICPLLAAPPGLDPPATPAQILARRTVSSVLGPQHEVLVHWDGQDAFEATWELLDKFISDHSSSGLVDKALLDRWGNVREEQKQPRPKRNTKMPARFED</sequence>
<feature type="region of interest" description="Disordered" evidence="11">
    <location>
        <begin position="409"/>
        <end position="430"/>
    </location>
</feature>
<dbReference type="Gene3D" id="1.10.340.70">
    <property type="match status" value="1"/>
</dbReference>
<dbReference type="InterPro" id="IPR056924">
    <property type="entry name" value="SH3_Tf2-1"/>
</dbReference>
<dbReference type="Proteomes" id="UP001289374">
    <property type="component" value="Unassembled WGS sequence"/>
</dbReference>
<accession>A0AAE2BLH8</accession>